<protein>
    <submittedName>
        <fullName evidence="2">Uncharacterized protein</fullName>
    </submittedName>
</protein>
<dbReference type="AlphaFoldDB" id="A0A6J4S2T5"/>
<feature type="compositionally biased region" description="Polar residues" evidence="1">
    <location>
        <begin position="95"/>
        <end position="104"/>
    </location>
</feature>
<accession>A0A6J4S2T5</accession>
<feature type="compositionally biased region" description="Basic residues" evidence="1">
    <location>
        <begin position="150"/>
        <end position="162"/>
    </location>
</feature>
<name>A0A6J4S2T5_9ACTN</name>
<evidence type="ECO:0000313" key="2">
    <source>
        <dbReference type="EMBL" id="CAA9488173.1"/>
    </source>
</evidence>
<evidence type="ECO:0000256" key="1">
    <source>
        <dbReference type="SAM" id="MobiDB-lite"/>
    </source>
</evidence>
<reference evidence="2" key="1">
    <citation type="submission" date="2020-02" db="EMBL/GenBank/DDBJ databases">
        <authorList>
            <person name="Meier V. D."/>
        </authorList>
    </citation>
    <scope>NUCLEOTIDE SEQUENCE</scope>
    <source>
        <strain evidence="2">AVDCRST_MAG85</strain>
    </source>
</reference>
<feature type="compositionally biased region" description="Low complexity" evidence="1">
    <location>
        <begin position="78"/>
        <end position="93"/>
    </location>
</feature>
<feature type="compositionally biased region" description="Low complexity" evidence="1">
    <location>
        <begin position="120"/>
        <end position="139"/>
    </location>
</feature>
<dbReference type="EMBL" id="CADCVT010000119">
    <property type="protein sequence ID" value="CAA9488173.1"/>
    <property type="molecule type" value="Genomic_DNA"/>
</dbReference>
<sequence>CICSPPTPARSRLPRRGPLRAVSRTASSPRSSSSSSRPLSRSAPASRPGSGRTSRPPTACDRPSARATSYGSRESPPRRSAGATSSGSRTPTTVVRCSTASRGSRTVAGGSRSRPAETPTAAWNAGASAATTGSGASWAFGCRPSGVRPSPHRATRLRHSSRLPRSCCSGGSGD</sequence>
<feature type="region of interest" description="Disordered" evidence="1">
    <location>
        <begin position="1"/>
        <end position="174"/>
    </location>
</feature>
<organism evidence="2">
    <name type="scientific">uncultured Solirubrobacteraceae bacterium</name>
    <dbReference type="NCBI Taxonomy" id="1162706"/>
    <lineage>
        <taxon>Bacteria</taxon>
        <taxon>Bacillati</taxon>
        <taxon>Actinomycetota</taxon>
        <taxon>Thermoleophilia</taxon>
        <taxon>Solirubrobacterales</taxon>
        <taxon>Solirubrobacteraceae</taxon>
        <taxon>environmental samples</taxon>
    </lineage>
</organism>
<gene>
    <name evidence="2" type="ORF">AVDCRST_MAG85-1074</name>
</gene>
<feature type="non-terminal residue" evidence="2">
    <location>
        <position position="1"/>
    </location>
</feature>
<feature type="compositionally biased region" description="Low complexity" evidence="1">
    <location>
        <begin position="20"/>
        <end position="52"/>
    </location>
</feature>
<feature type="non-terminal residue" evidence="2">
    <location>
        <position position="174"/>
    </location>
</feature>
<proteinExistence type="predicted"/>